<dbReference type="Proteomes" id="UP001286313">
    <property type="component" value="Unassembled WGS sequence"/>
</dbReference>
<reference evidence="1" key="1">
    <citation type="submission" date="2023-10" db="EMBL/GenBank/DDBJ databases">
        <title>Genome assemblies of two species of porcelain crab, Petrolisthes cinctipes and Petrolisthes manimaculis (Anomura: Porcellanidae).</title>
        <authorList>
            <person name="Angst P."/>
        </authorList>
    </citation>
    <scope>NUCLEOTIDE SEQUENCE</scope>
    <source>
        <strain evidence="1">PB745_01</strain>
        <tissue evidence="1">Gill</tissue>
    </source>
</reference>
<gene>
    <name evidence="1" type="ORF">Pcinc_011986</name>
</gene>
<keyword evidence="2" id="KW-1185">Reference proteome</keyword>
<sequence>MKREQAKLRREAPDIGRQHLASLLRVVLPPDRDRVPNLSLPASLVIYSTKSPPSLSFRCAPASKPHFTPQCTRGAVATVWLLPLR</sequence>
<comment type="caution">
    <text evidence="1">The sequence shown here is derived from an EMBL/GenBank/DDBJ whole genome shotgun (WGS) entry which is preliminary data.</text>
</comment>
<evidence type="ECO:0000313" key="2">
    <source>
        <dbReference type="Proteomes" id="UP001286313"/>
    </source>
</evidence>
<dbReference type="AlphaFoldDB" id="A0AAE1FZS6"/>
<proteinExistence type="predicted"/>
<organism evidence="1 2">
    <name type="scientific">Petrolisthes cinctipes</name>
    <name type="common">Flat porcelain crab</name>
    <dbReference type="NCBI Taxonomy" id="88211"/>
    <lineage>
        <taxon>Eukaryota</taxon>
        <taxon>Metazoa</taxon>
        <taxon>Ecdysozoa</taxon>
        <taxon>Arthropoda</taxon>
        <taxon>Crustacea</taxon>
        <taxon>Multicrustacea</taxon>
        <taxon>Malacostraca</taxon>
        <taxon>Eumalacostraca</taxon>
        <taxon>Eucarida</taxon>
        <taxon>Decapoda</taxon>
        <taxon>Pleocyemata</taxon>
        <taxon>Anomura</taxon>
        <taxon>Galatheoidea</taxon>
        <taxon>Porcellanidae</taxon>
        <taxon>Petrolisthes</taxon>
    </lineage>
</organism>
<accession>A0AAE1FZS6</accession>
<dbReference type="EMBL" id="JAWQEG010000963">
    <property type="protein sequence ID" value="KAK3883707.1"/>
    <property type="molecule type" value="Genomic_DNA"/>
</dbReference>
<evidence type="ECO:0000313" key="1">
    <source>
        <dbReference type="EMBL" id="KAK3883707.1"/>
    </source>
</evidence>
<name>A0AAE1FZS6_PETCI</name>
<protein>
    <submittedName>
        <fullName evidence="1">Uncharacterized protein</fullName>
    </submittedName>
</protein>